<accession>A0AAV6QIN6</accession>
<proteinExistence type="predicted"/>
<protein>
    <submittedName>
        <fullName evidence="2">Uncharacterized protein</fullName>
    </submittedName>
</protein>
<evidence type="ECO:0000313" key="3">
    <source>
        <dbReference type="Proteomes" id="UP000693946"/>
    </source>
</evidence>
<feature type="region of interest" description="Disordered" evidence="1">
    <location>
        <begin position="1"/>
        <end position="48"/>
    </location>
</feature>
<gene>
    <name evidence="2" type="ORF">JOB18_043273</name>
</gene>
<name>A0AAV6QIN6_SOLSE</name>
<dbReference type="AlphaFoldDB" id="A0AAV6QIN6"/>
<evidence type="ECO:0000313" key="2">
    <source>
        <dbReference type="EMBL" id="KAG7490862.1"/>
    </source>
</evidence>
<organism evidence="2 3">
    <name type="scientific">Solea senegalensis</name>
    <name type="common">Senegalese sole</name>
    <dbReference type="NCBI Taxonomy" id="28829"/>
    <lineage>
        <taxon>Eukaryota</taxon>
        <taxon>Metazoa</taxon>
        <taxon>Chordata</taxon>
        <taxon>Craniata</taxon>
        <taxon>Vertebrata</taxon>
        <taxon>Euteleostomi</taxon>
        <taxon>Actinopterygii</taxon>
        <taxon>Neopterygii</taxon>
        <taxon>Teleostei</taxon>
        <taxon>Neoteleostei</taxon>
        <taxon>Acanthomorphata</taxon>
        <taxon>Carangaria</taxon>
        <taxon>Pleuronectiformes</taxon>
        <taxon>Pleuronectoidei</taxon>
        <taxon>Soleidae</taxon>
        <taxon>Solea</taxon>
    </lineage>
</organism>
<comment type="caution">
    <text evidence="2">The sequence shown here is derived from an EMBL/GenBank/DDBJ whole genome shotgun (WGS) entry which is preliminary data.</text>
</comment>
<dbReference type="Proteomes" id="UP000693946">
    <property type="component" value="Linkage Group LG5"/>
</dbReference>
<sequence>MRALSPVPVSDTPLKVPGHVSGSFEKIGEKGGSAGEERRGESSFVSGIKTPPQMRHRVTWTWTWRRDGQRDSGTCRWCDLLKCEKQPVTGAPQPLQTIPKWFRIQPEKSPKTKHVFEVLAKAETRSSGLLFNLNHKEIFSLSSNSNKFDLFLYYTCYVFPREDQKVIMVNTVQAPV</sequence>
<reference evidence="2 3" key="1">
    <citation type="journal article" date="2021" name="Sci. Rep.">
        <title>Chromosome anchoring in Senegalese sole (Solea senegalensis) reveals sex-associated markers and genome rearrangements in flatfish.</title>
        <authorList>
            <person name="Guerrero-Cozar I."/>
            <person name="Gomez-Garrido J."/>
            <person name="Berbel C."/>
            <person name="Martinez-Blanch J.F."/>
            <person name="Alioto T."/>
            <person name="Claros M.G."/>
            <person name="Gagnaire P.A."/>
            <person name="Manchado M."/>
        </authorList>
    </citation>
    <scope>NUCLEOTIDE SEQUENCE [LARGE SCALE GENOMIC DNA]</scope>
    <source>
        <strain evidence="2">Sse05_10M</strain>
    </source>
</reference>
<dbReference type="EMBL" id="JAGKHQ010000017">
    <property type="protein sequence ID" value="KAG7490862.1"/>
    <property type="molecule type" value="Genomic_DNA"/>
</dbReference>
<keyword evidence="3" id="KW-1185">Reference proteome</keyword>
<evidence type="ECO:0000256" key="1">
    <source>
        <dbReference type="SAM" id="MobiDB-lite"/>
    </source>
</evidence>